<sequence>MFIVNYYHYDAILLHFISTVVLLVNLNLFFFFNVYLISLFWDFIFMYLNIYLYIAFNIAFDGQFVNTYIYIFLCFFNVIMSCT</sequence>
<keyword evidence="1" id="KW-0472">Membrane</keyword>
<organism evidence="2">
    <name type="scientific">Lepeophtheirus salmonis</name>
    <name type="common">Salmon louse</name>
    <name type="synonym">Caligus salmonis</name>
    <dbReference type="NCBI Taxonomy" id="72036"/>
    <lineage>
        <taxon>Eukaryota</taxon>
        <taxon>Metazoa</taxon>
        <taxon>Ecdysozoa</taxon>
        <taxon>Arthropoda</taxon>
        <taxon>Crustacea</taxon>
        <taxon>Multicrustacea</taxon>
        <taxon>Hexanauplia</taxon>
        <taxon>Copepoda</taxon>
        <taxon>Siphonostomatoida</taxon>
        <taxon>Caligidae</taxon>
        <taxon>Lepeophtheirus</taxon>
    </lineage>
</organism>
<accession>A0A0K2T9V9</accession>
<dbReference type="AlphaFoldDB" id="A0A0K2T9V9"/>
<protein>
    <submittedName>
        <fullName evidence="2">Uncharacterized protein</fullName>
    </submittedName>
</protein>
<keyword evidence="1" id="KW-0812">Transmembrane</keyword>
<evidence type="ECO:0000313" key="2">
    <source>
        <dbReference type="EMBL" id="CDW22605.1"/>
    </source>
</evidence>
<evidence type="ECO:0000256" key="1">
    <source>
        <dbReference type="SAM" id="Phobius"/>
    </source>
</evidence>
<feature type="transmembrane region" description="Helical" evidence="1">
    <location>
        <begin position="12"/>
        <end position="32"/>
    </location>
</feature>
<name>A0A0K2T9V9_LEPSM</name>
<dbReference type="EMBL" id="HACA01005244">
    <property type="protein sequence ID" value="CDW22605.1"/>
    <property type="molecule type" value="Transcribed_RNA"/>
</dbReference>
<keyword evidence="1" id="KW-1133">Transmembrane helix</keyword>
<reference evidence="2" key="1">
    <citation type="submission" date="2014-05" db="EMBL/GenBank/DDBJ databases">
        <authorList>
            <person name="Chronopoulou M."/>
        </authorList>
    </citation>
    <scope>NUCLEOTIDE SEQUENCE</scope>
    <source>
        <tissue evidence="2">Whole organism</tissue>
    </source>
</reference>
<proteinExistence type="predicted"/>